<sequence length="574" mass="62819">MPSNEKPTPTERFRAARDLLLELRDDHDLAHARFTWPEFDEFNWALDWFDVVARGNDRTALHVVGGQTEEQVSYAELSERSDRLANGLRAAGVRRGDALLMMLDNQLAVWESQLAAMKLGAVVVPTFTTVSAADLADRVERADIRHVVTTAELAAGMDWLPGRVTRICAGRLPGWLSLDDLRSAPAGFTPDRPTRADETLFLYFTSGTTSRPKLVRHTHVSYPVGHLSGMYWNGVRPGDVHLNVSAPGWAKHAWSSFFVPLNAEATVLSVTTSHARDLLDRVVAHGVTTFCAPPTVWRMLIQEDLRRWPVRLREAGSVGEPLNPEVIEQVRAAWGLTIRDGYGQTETTAQIGNSPSLPVRPGSMGKPLPGYDIVLVDPNTGEVGDEGEVCVNLSPRPLGVMPGYVDDEEKNAKTFAGGYYHTGDIAHRDADGYLHYVGRTDDVFKSYDHRISPFELESALLEHEAVAEAAVVPAPDPVGLVVPKAYVALAAGETADVETARRILDHTRATLAPHQWIRRLEFTALPKTTSGKIRRAELRARDVERAAGSPPAGSVEYLADELLDAALPAAPGIG</sequence>
<proteinExistence type="inferred from homology"/>
<evidence type="ECO:0000313" key="8">
    <source>
        <dbReference type="Proteomes" id="UP001595833"/>
    </source>
</evidence>
<dbReference type="RefSeq" id="WP_344037603.1">
    <property type="nucleotide sequence ID" value="NZ_BAAAKE010000008.1"/>
</dbReference>
<dbReference type="InterPro" id="IPR025110">
    <property type="entry name" value="AMP-bd_C"/>
</dbReference>
<dbReference type="InterPro" id="IPR051087">
    <property type="entry name" value="Mitochondrial_ACSM"/>
</dbReference>
<dbReference type="SUPFAM" id="SSF56801">
    <property type="entry name" value="Acetyl-CoA synthetase-like"/>
    <property type="match status" value="1"/>
</dbReference>
<reference evidence="8" key="1">
    <citation type="journal article" date="2019" name="Int. J. Syst. Evol. Microbiol.">
        <title>The Global Catalogue of Microorganisms (GCM) 10K type strain sequencing project: providing services to taxonomists for standard genome sequencing and annotation.</title>
        <authorList>
            <consortium name="The Broad Institute Genomics Platform"/>
            <consortium name="The Broad Institute Genome Sequencing Center for Infectious Disease"/>
            <person name="Wu L."/>
            <person name="Ma J."/>
        </authorList>
    </citation>
    <scope>NUCLEOTIDE SEQUENCE [LARGE SCALE GENOMIC DNA]</scope>
    <source>
        <strain evidence="8">KCTC 12848</strain>
    </source>
</reference>
<dbReference type="InterPro" id="IPR042099">
    <property type="entry name" value="ANL_N_sf"/>
</dbReference>
<dbReference type="Pfam" id="PF13193">
    <property type="entry name" value="AMP-binding_C"/>
    <property type="match status" value="1"/>
</dbReference>
<dbReference type="Gene3D" id="3.40.50.12780">
    <property type="entry name" value="N-terminal domain of ligase-like"/>
    <property type="match status" value="1"/>
</dbReference>
<evidence type="ECO:0000256" key="4">
    <source>
        <dbReference type="ARBA" id="ARBA00022840"/>
    </source>
</evidence>
<evidence type="ECO:0000256" key="3">
    <source>
        <dbReference type="ARBA" id="ARBA00022741"/>
    </source>
</evidence>
<dbReference type="InterPro" id="IPR045851">
    <property type="entry name" value="AMP-bd_C_sf"/>
</dbReference>
<keyword evidence="8" id="KW-1185">Reference proteome</keyword>
<comment type="similarity">
    <text evidence="1">Belongs to the ATP-dependent AMP-binding enzyme family.</text>
</comment>
<dbReference type="Pfam" id="PF00501">
    <property type="entry name" value="AMP-binding"/>
    <property type="match status" value="1"/>
</dbReference>
<comment type="caution">
    <text evidence="7">The sequence shown here is derived from an EMBL/GenBank/DDBJ whole genome shotgun (WGS) entry which is preliminary data.</text>
</comment>
<protein>
    <submittedName>
        <fullName evidence="7">AMP-binding protein</fullName>
    </submittedName>
</protein>
<evidence type="ECO:0000259" key="5">
    <source>
        <dbReference type="Pfam" id="PF00501"/>
    </source>
</evidence>
<keyword evidence="2" id="KW-0436">Ligase</keyword>
<dbReference type="EMBL" id="JBHSJB010000031">
    <property type="protein sequence ID" value="MFC5058141.1"/>
    <property type="molecule type" value="Genomic_DNA"/>
</dbReference>
<evidence type="ECO:0000259" key="6">
    <source>
        <dbReference type="Pfam" id="PF13193"/>
    </source>
</evidence>
<organism evidence="7 8">
    <name type="scientific">Saccharothrix xinjiangensis</name>
    <dbReference type="NCBI Taxonomy" id="204798"/>
    <lineage>
        <taxon>Bacteria</taxon>
        <taxon>Bacillati</taxon>
        <taxon>Actinomycetota</taxon>
        <taxon>Actinomycetes</taxon>
        <taxon>Pseudonocardiales</taxon>
        <taxon>Pseudonocardiaceae</taxon>
        <taxon>Saccharothrix</taxon>
    </lineage>
</organism>
<dbReference type="Gene3D" id="3.30.300.30">
    <property type="match status" value="1"/>
</dbReference>
<dbReference type="PROSITE" id="PS00455">
    <property type="entry name" value="AMP_BINDING"/>
    <property type="match status" value="1"/>
</dbReference>
<evidence type="ECO:0000256" key="2">
    <source>
        <dbReference type="ARBA" id="ARBA00022598"/>
    </source>
</evidence>
<gene>
    <name evidence="7" type="ORF">ACFPFM_30895</name>
</gene>
<dbReference type="PANTHER" id="PTHR43605">
    <property type="entry name" value="ACYL-COENZYME A SYNTHETASE"/>
    <property type="match status" value="1"/>
</dbReference>
<evidence type="ECO:0000313" key="7">
    <source>
        <dbReference type="EMBL" id="MFC5058141.1"/>
    </source>
</evidence>
<dbReference type="PANTHER" id="PTHR43605:SF10">
    <property type="entry name" value="ACYL-COA SYNTHETASE MEDIUM CHAIN FAMILY MEMBER 3"/>
    <property type="match status" value="1"/>
</dbReference>
<dbReference type="InterPro" id="IPR020845">
    <property type="entry name" value="AMP-binding_CS"/>
</dbReference>
<name>A0ABV9Y6D7_9PSEU</name>
<keyword evidence="4" id="KW-0067">ATP-binding</keyword>
<feature type="domain" description="AMP-binding enzyme C-terminal" evidence="6">
    <location>
        <begin position="455"/>
        <end position="532"/>
    </location>
</feature>
<feature type="domain" description="AMP-dependent synthetase/ligase" evidence="5">
    <location>
        <begin position="52"/>
        <end position="404"/>
    </location>
</feature>
<dbReference type="InterPro" id="IPR000873">
    <property type="entry name" value="AMP-dep_synth/lig_dom"/>
</dbReference>
<accession>A0ABV9Y6D7</accession>
<evidence type="ECO:0000256" key="1">
    <source>
        <dbReference type="ARBA" id="ARBA00006432"/>
    </source>
</evidence>
<dbReference type="Proteomes" id="UP001595833">
    <property type="component" value="Unassembled WGS sequence"/>
</dbReference>
<keyword evidence="3" id="KW-0547">Nucleotide-binding</keyword>